<dbReference type="Proteomes" id="UP001364156">
    <property type="component" value="Chromosome"/>
</dbReference>
<keyword evidence="2" id="KW-1185">Reference proteome</keyword>
<name>A0ABZ2HI69_9RHOB</name>
<gene>
    <name evidence="1" type="ORF">RZ517_05640</name>
</gene>
<dbReference type="EMBL" id="CP146069">
    <property type="protein sequence ID" value="WWR47652.1"/>
    <property type="molecule type" value="Genomic_DNA"/>
</dbReference>
<reference evidence="1 2" key="1">
    <citation type="submission" date="2023-10" db="EMBL/GenBank/DDBJ databases">
        <title>Roseovarius strain S88 nov., isolated from a marine algae.</title>
        <authorList>
            <person name="Lee M.W."/>
            <person name="Lee J.K."/>
            <person name="Kim J.M."/>
            <person name="Choi D.G."/>
            <person name="Baek J.H."/>
            <person name="Bayburt H."/>
            <person name="Jung J.J."/>
            <person name="Han D.M."/>
            <person name="Jeon C.O."/>
        </authorList>
    </citation>
    <scope>NUCLEOTIDE SEQUENCE [LARGE SCALE GENOMIC DNA]</scope>
    <source>
        <strain evidence="1 2">S88</strain>
    </source>
</reference>
<evidence type="ECO:0000313" key="1">
    <source>
        <dbReference type="EMBL" id="WWR47652.1"/>
    </source>
</evidence>
<accession>A0ABZ2HI69</accession>
<proteinExistence type="predicted"/>
<sequence>MKAHDMPNSQDICITDLLSNLADELVDLANMAAGIDEMVGDWVSDRTIVAQMDHAVLQNIDLFRQRMDCIARLSQNLAEQTMAPNRLDADALSEGVYLETVRRACLKTPAEHPA</sequence>
<evidence type="ECO:0000313" key="2">
    <source>
        <dbReference type="Proteomes" id="UP001364156"/>
    </source>
</evidence>
<protein>
    <submittedName>
        <fullName evidence="1">Uncharacterized protein</fullName>
    </submittedName>
</protein>
<organism evidence="1 2">
    <name type="scientific">Roseovarius phycicola</name>
    <dbReference type="NCBI Taxonomy" id="3080976"/>
    <lineage>
        <taxon>Bacteria</taxon>
        <taxon>Pseudomonadati</taxon>
        <taxon>Pseudomonadota</taxon>
        <taxon>Alphaproteobacteria</taxon>
        <taxon>Rhodobacterales</taxon>
        <taxon>Roseobacteraceae</taxon>
        <taxon>Roseovarius</taxon>
    </lineage>
</organism>